<sequence length="188" mass="19492">MHDAGSSSRPGAAIAGRSHTGYGTLPSPPPRQGRDAHAAPGANFNARCHAGGPSHSHRIDVADPGPAPDVTAPAGNGFCERHRVLGALLCPLLFFGTPTMVGIGLLVAGHARDDFDMQLGGGLTAFICGGTGLIAGGLGMWNLFDRVSAQEKAKWLAERFGASPERLLDPGSTGHMQHRGFDRPFLAP</sequence>
<keyword evidence="2" id="KW-0812">Transmembrane</keyword>
<keyword evidence="2" id="KW-0472">Membrane</keyword>
<feature type="transmembrane region" description="Helical" evidence="2">
    <location>
        <begin position="84"/>
        <end position="111"/>
    </location>
</feature>
<evidence type="ECO:0000313" key="3">
    <source>
        <dbReference type="EMBL" id="TWG87590.1"/>
    </source>
</evidence>
<name>A0A562BRT8_9BURK</name>
<evidence type="ECO:0000313" key="4">
    <source>
        <dbReference type="Proteomes" id="UP000318141"/>
    </source>
</evidence>
<feature type="region of interest" description="Disordered" evidence="1">
    <location>
        <begin position="167"/>
        <end position="188"/>
    </location>
</feature>
<accession>A0A562BRT8</accession>
<evidence type="ECO:0000256" key="2">
    <source>
        <dbReference type="SAM" id="Phobius"/>
    </source>
</evidence>
<reference evidence="3 4" key="1">
    <citation type="submission" date="2019-07" db="EMBL/GenBank/DDBJ databases">
        <title>Genome sequencing of lignin-degrading bacterial isolates.</title>
        <authorList>
            <person name="Gladden J."/>
        </authorList>
    </citation>
    <scope>NUCLEOTIDE SEQUENCE [LARGE SCALE GENOMIC DNA]</scope>
    <source>
        <strain evidence="3 4">J11</strain>
    </source>
</reference>
<evidence type="ECO:0000256" key="1">
    <source>
        <dbReference type="SAM" id="MobiDB-lite"/>
    </source>
</evidence>
<dbReference type="EMBL" id="VLJN01000008">
    <property type="protein sequence ID" value="TWG87590.1"/>
    <property type="molecule type" value="Genomic_DNA"/>
</dbReference>
<feature type="transmembrane region" description="Helical" evidence="2">
    <location>
        <begin position="123"/>
        <end position="144"/>
    </location>
</feature>
<keyword evidence="2" id="KW-1133">Transmembrane helix</keyword>
<keyword evidence="4" id="KW-1185">Reference proteome</keyword>
<protein>
    <submittedName>
        <fullName evidence="3">Uncharacterized protein</fullName>
    </submittedName>
</protein>
<proteinExistence type="predicted"/>
<feature type="region of interest" description="Disordered" evidence="1">
    <location>
        <begin position="1"/>
        <end position="67"/>
    </location>
</feature>
<organism evidence="3 4">
    <name type="scientific">Cupriavidus gilardii J11</name>
    <dbReference type="NCBI Taxonomy" id="936133"/>
    <lineage>
        <taxon>Bacteria</taxon>
        <taxon>Pseudomonadati</taxon>
        <taxon>Pseudomonadota</taxon>
        <taxon>Betaproteobacteria</taxon>
        <taxon>Burkholderiales</taxon>
        <taxon>Burkholderiaceae</taxon>
        <taxon>Cupriavidus</taxon>
    </lineage>
</organism>
<dbReference type="AlphaFoldDB" id="A0A562BRT8"/>
<gene>
    <name evidence="3" type="ORF">L602_001600000710</name>
</gene>
<dbReference type="Proteomes" id="UP000318141">
    <property type="component" value="Unassembled WGS sequence"/>
</dbReference>
<comment type="caution">
    <text evidence="3">The sequence shown here is derived from an EMBL/GenBank/DDBJ whole genome shotgun (WGS) entry which is preliminary data.</text>
</comment>